<reference evidence="1" key="1">
    <citation type="submission" date="2023-04" db="EMBL/GenBank/DDBJ databases">
        <title>Candida boidinii NBRC 1967.</title>
        <authorList>
            <person name="Ichikawa N."/>
            <person name="Sato H."/>
            <person name="Tonouchi N."/>
        </authorList>
    </citation>
    <scope>NUCLEOTIDE SEQUENCE</scope>
    <source>
        <strain evidence="1">NBRC 1967</strain>
    </source>
</reference>
<keyword evidence="2" id="KW-1185">Reference proteome</keyword>
<comment type="caution">
    <text evidence="1">The sequence shown here is derived from an EMBL/GenBank/DDBJ whole genome shotgun (WGS) entry which is preliminary data.</text>
</comment>
<accession>A0ACB5TZK5</accession>
<gene>
    <name evidence="1" type="ORF">Cboi01_000506800</name>
</gene>
<sequence length="213" mass="24518">MAENTETKKLSKKELKALEFKAKQNEKKAKELEEIKEEIKQKQADEPVKKKRKTRRGKKGRGSNGANGPRFILFVGNLPYNVGKAELMSHFRTSEPDNIRIRQDKGIAFLEFSNERDDIQKRIEVALRLHHTILNNRKINVELTAGGGGNSKVRLEKIKTKNEKLLEERRTRIIKQEKEQLDKRNTESKNSANKPEGETSTGIHPSRLNLINK</sequence>
<protein>
    <submittedName>
        <fullName evidence="1">Unnamed protein product</fullName>
    </submittedName>
</protein>
<evidence type="ECO:0000313" key="1">
    <source>
        <dbReference type="EMBL" id="GME98766.1"/>
    </source>
</evidence>
<proteinExistence type="predicted"/>
<evidence type="ECO:0000313" key="2">
    <source>
        <dbReference type="Proteomes" id="UP001165101"/>
    </source>
</evidence>
<name>A0ACB5TZK5_CANBO</name>
<dbReference type="EMBL" id="BSXV01003671">
    <property type="protein sequence ID" value="GME98766.1"/>
    <property type="molecule type" value="Genomic_DNA"/>
</dbReference>
<dbReference type="Proteomes" id="UP001165101">
    <property type="component" value="Unassembled WGS sequence"/>
</dbReference>
<organism evidence="1 2">
    <name type="scientific">Candida boidinii</name>
    <name type="common">Yeast</name>
    <dbReference type="NCBI Taxonomy" id="5477"/>
    <lineage>
        <taxon>Eukaryota</taxon>
        <taxon>Fungi</taxon>
        <taxon>Dikarya</taxon>
        <taxon>Ascomycota</taxon>
        <taxon>Saccharomycotina</taxon>
        <taxon>Pichiomycetes</taxon>
        <taxon>Pichiales</taxon>
        <taxon>Pichiaceae</taxon>
        <taxon>Ogataea</taxon>
        <taxon>Ogataea/Candida clade</taxon>
    </lineage>
</organism>